<organism evidence="1 2">
    <name type="scientific">Ensete ventricosum</name>
    <name type="common">Abyssinian banana</name>
    <name type="synonym">Musa ensete</name>
    <dbReference type="NCBI Taxonomy" id="4639"/>
    <lineage>
        <taxon>Eukaryota</taxon>
        <taxon>Viridiplantae</taxon>
        <taxon>Streptophyta</taxon>
        <taxon>Embryophyta</taxon>
        <taxon>Tracheophyta</taxon>
        <taxon>Spermatophyta</taxon>
        <taxon>Magnoliopsida</taxon>
        <taxon>Liliopsida</taxon>
        <taxon>Zingiberales</taxon>
        <taxon>Musaceae</taxon>
        <taxon>Ensete</taxon>
    </lineage>
</organism>
<gene>
    <name evidence="1" type="ORF">B296_00011703</name>
</gene>
<dbReference type="EMBL" id="AMZH03006070">
    <property type="protein sequence ID" value="RRT64752.1"/>
    <property type="molecule type" value="Genomic_DNA"/>
</dbReference>
<reference evidence="1 2" key="1">
    <citation type="journal article" date="2014" name="Agronomy (Basel)">
        <title>A Draft Genome Sequence for Ensete ventricosum, the Drought-Tolerant Tree Against Hunger.</title>
        <authorList>
            <person name="Harrison J."/>
            <person name="Moore K.A."/>
            <person name="Paszkiewicz K."/>
            <person name="Jones T."/>
            <person name="Grant M."/>
            <person name="Ambacheew D."/>
            <person name="Muzemil S."/>
            <person name="Studholme D.J."/>
        </authorList>
    </citation>
    <scope>NUCLEOTIDE SEQUENCE [LARGE SCALE GENOMIC DNA]</scope>
</reference>
<sequence length="149" mass="16013">MTHIVSVIELSGVELRCRLDLFSSEYASSPTLVGIGTFDVGCSLLGDLRFGRRSVRPLGHLGADYPAHKPLRGWEGYLDEAPLMPKELVRTLGLTLVVPRGTTGSYGGRVSAAVWGEGMARHTTLMAHGGAGQCRTRMPPPRMLGLLPT</sequence>
<comment type="caution">
    <text evidence="1">The sequence shown here is derived from an EMBL/GenBank/DDBJ whole genome shotgun (WGS) entry which is preliminary data.</text>
</comment>
<name>A0A426ZL71_ENSVE</name>
<protein>
    <submittedName>
        <fullName evidence="1">Uncharacterized protein</fullName>
    </submittedName>
</protein>
<dbReference type="AlphaFoldDB" id="A0A426ZL71"/>
<accession>A0A426ZL71</accession>
<dbReference type="Proteomes" id="UP000287651">
    <property type="component" value="Unassembled WGS sequence"/>
</dbReference>
<evidence type="ECO:0000313" key="1">
    <source>
        <dbReference type="EMBL" id="RRT64752.1"/>
    </source>
</evidence>
<proteinExistence type="predicted"/>
<evidence type="ECO:0000313" key="2">
    <source>
        <dbReference type="Proteomes" id="UP000287651"/>
    </source>
</evidence>